<gene>
    <name evidence="8" type="ORF">GCM10023307_33620</name>
</gene>
<evidence type="ECO:0000313" key="8">
    <source>
        <dbReference type="EMBL" id="GAA4804146.1"/>
    </source>
</evidence>
<evidence type="ECO:0000259" key="7">
    <source>
        <dbReference type="Pfam" id="PF01694"/>
    </source>
</evidence>
<evidence type="ECO:0000256" key="2">
    <source>
        <dbReference type="ARBA" id="ARBA00022692"/>
    </source>
</evidence>
<feature type="transmembrane region" description="Helical" evidence="6">
    <location>
        <begin position="176"/>
        <end position="195"/>
    </location>
</feature>
<comment type="caution">
    <text evidence="8">The sequence shown here is derived from an EMBL/GenBank/DDBJ whole genome shotgun (WGS) entry which is preliminary data.</text>
</comment>
<dbReference type="InterPro" id="IPR035952">
    <property type="entry name" value="Rhomboid-like_sf"/>
</dbReference>
<dbReference type="SUPFAM" id="SSF144091">
    <property type="entry name" value="Rhomboid-like"/>
    <property type="match status" value="1"/>
</dbReference>
<name>A0ABP9C2Q6_9GAMM</name>
<dbReference type="EMBL" id="BAABJE010000018">
    <property type="protein sequence ID" value="GAA4804146.1"/>
    <property type="molecule type" value="Genomic_DNA"/>
</dbReference>
<dbReference type="PANTHER" id="PTHR43731">
    <property type="entry name" value="RHOMBOID PROTEASE"/>
    <property type="match status" value="1"/>
</dbReference>
<feature type="region of interest" description="Disordered" evidence="5">
    <location>
        <begin position="211"/>
        <end position="266"/>
    </location>
</feature>
<feature type="domain" description="Peptidase S54 rhomboid" evidence="7">
    <location>
        <begin position="62"/>
        <end position="196"/>
    </location>
</feature>
<accession>A0ABP9C2Q6</accession>
<organism evidence="8 9">
    <name type="scientific">Lysobacter hankyongensis</name>
    <dbReference type="NCBI Taxonomy" id="1176535"/>
    <lineage>
        <taxon>Bacteria</taxon>
        <taxon>Pseudomonadati</taxon>
        <taxon>Pseudomonadota</taxon>
        <taxon>Gammaproteobacteria</taxon>
        <taxon>Lysobacterales</taxon>
        <taxon>Lysobacteraceae</taxon>
        <taxon>Lysobacter</taxon>
    </lineage>
</organism>
<reference evidence="9" key="1">
    <citation type="journal article" date="2019" name="Int. J. Syst. Evol. Microbiol.">
        <title>The Global Catalogue of Microorganisms (GCM) 10K type strain sequencing project: providing services to taxonomists for standard genome sequencing and annotation.</title>
        <authorList>
            <consortium name="The Broad Institute Genomics Platform"/>
            <consortium name="The Broad Institute Genome Sequencing Center for Infectious Disease"/>
            <person name="Wu L."/>
            <person name="Ma J."/>
        </authorList>
    </citation>
    <scope>NUCLEOTIDE SEQUENCE [LARGE SCALE GENOMIC DNA]</scope>
    <source>
        <strain evidence="9">JCM 18204</strain>
    </source>
</reference>
<keyword evidence="2 6" id="KW-0812">Transmembrane</keyword>
<evidence type="ECO:0000256" key="3">
    <source>
        <dbReference type="ARBA" id="ARBA00022989"/>
    </source>
</evidence>
<feature type="transmembrane region" description="Helical" evidence="6">
    <location>
        <begin position="23"/>
        <end position="43"/>
    </location>
</feature>
<keyword evidence="8" id="KW-0378">Hydrolase</keyword>
<feature type="transmembrane region" description="Helical" evidence="6">
    <location>
        <begin position="152"/>
        <end position="170"/>
    </location>
</feature>
<evidence type="ECO:0000256" key="5">
    <source>
        <dbReference type="SAM" id="MobiDB-lite"/>
    </source>
</evidence>
<keyword evidence="4 6" id="KW-0472">Membrane</keyword>
<feature type="compositionally biased region" description="Acidic residues" evidence="5">
    <location>
        <begin position="211"/>
        <end position="221"/>
    </location>
</feature>
<dbReference type="Proteomes" id="UP001499959">
    <property type="component" value="Unassembled WGS sequence"/>
</dbReference>
<dbReference type="Gene3D" id="1.20.1540.10">
    <property type="entry name" value="Rhomboid-like"/>
    <property type="match status" value="1"/>
</dbReference>
<dbReference type="GO" id="GO:0006508">
    <property type="term" value="P:proteolysis"/>
    <property type="evidence" value="ECO:0007669"/>
    <property type="project" value="UniProtKB-KW"/>
</dbReference>
<keyword evidence="3 6" id="KW-1133">Transmembrane helix</keyword>
<keyword evidence="9" id="KW-1185">Reference proteome</keyword>
<keyword evidence="8" id="KW-0645">Protease</keyword>
<dbReference type="PANTHER" id="PTHR43731:SF9">
    <property type="entry name" value="SLR1461 PROTEIN"/>
    <property type="match status" value="1"/>
</dbReference>
<feature type="compositionally biased region" description="Basic and acidic residues" evidence="5">
    <location>
        <begin position="235"/>
        <end position="258"/>
    </location>
</feature>
<dbReference type="InterPro" id="IPR050925">
    <property type="entry name" value="Rhomboid_protease_S54"/>
</dbReference>
<evidence type="ECO:0000256" key="1">
    <source>
        <dbReference type="ARBA" id="ARBA00004141"/>
    </source>
</evidence>
<dbReference type="Pfam" id="PF01694">
    <property type="entry name" value="Rhomboid"/>
    <property type="match status" value="1"/>
</dbReference>
<evidence type="ECO:0000313" key="9">
    <source>
        <dbReference type="Proteomes" id="UP001499959"/>
    </source>
</evidence>
<evidence type="ECO:0000256" key="6">
    <source>
        <dbReference type="SAM" id="Phobius"/>
    </source>
</evidence>
<dbReference type="GO" id="GO:0008233">
    <property type="term" value="F:peptidase activity"/>
    <property type="evidence" value="ECO:0007669"/>
    <property type="project" value="UniProtKB-KW"/>
</dbReference>
<proteinExistence type="predicted"/>
<protein>
    <submittedName>
        <fullName evidence="8">Rhomboid family intramembrane serine protease</fullName>
    </submittedName>
</protein>
<dbReference type="RefSeq" id="WP_345304518.1">
    <property type="nucleotide sequence ID" value="NZ_BAABJE010000018.1"/>
</dbReference>
<dbReference type="InterPro" id="IPR022764">
    <property type="entry name" value="Peptidase_S54_rhomboid_dom"/>
</dbReference>
<evidence type="ECO:0000256" key="4">
    <source>
        <dbReference type="ARBA" id="ARBA00023136"/>
    </source>
</evidence>
<comment type="subcellular location">
    <subcellularLocation>
        <location evidence="1">Membrane</location>
        <topology evidence="1">Multi-pass membrane protein</topology>
    </subcellularLocation>
</comment>
<feature type="transmembrane region" description="Helical" evidence="6">
    <location>
        <begin position="125"/>
        <end position="145"/>
    </location>
</feature>
<feature type="transmembrane region" description="Helical" evidence="6">
    <location>
        <begin position="78"/>
        <end position="96"/>
    </location>
</feature>
<sequence>MQLHTPEDLPDTPAQRAADRRRLLRALNLSLAFVLVLAAAFALQQGEDYRPLTVTAHSLPGLWGVLTAPLLHGSVEHIAANAASLLLLGTLAGSVYPKATLRALPLLWLGSGLGAWLLGDPGSHHLGASGVTHGLMFLVFVLGLLRRDRPSIAAAMIAFFLYGGMLLTVLPQEPGVSWQSHLGGALGGALSALLFRSADPLPPRKRYSWELEEEAGPDAELEPPAPHDVPVLWHRPQEERGVVLPFERREPPRVRPEDAGPGPGPT</sequence>